<dbReference type="OrthoDB" id="443318at2759"/>
<name>A0A409X257_PSICY</name>
<protein>
    <recommendedName>
        <fullName evidence="2">carboxypeptidase C</fullName>
        <ecNumber evidence="2">3.4.16.5</ecNumber>
    </recommendedName>
</protein>
<dbReference type="GO" id="GO:0006508">
    <property type="term" value="P:proteolysis"/>
    <property type="evidence" value="ECO:0007669"/>
    <property type="project" value="UniProtKB-KW"/>
</dbReference>
<dbReference type="SUPFAM" id="SSF53474">
    <property type="entry name" value="alpha/beta-Hydrolases"/>
    <property type="match status" value="1"/>
</dbReference>
<dbReference type="STRING" id="93625.A0A409X257"/>
<evidence type="ECO:0000256" key="6">
    <source>
        <dbReference type="ARBA" id="ARBA00023180"/>
    </source>
</evidence>
<dbReference type="PANTHER" id="PTHR11802:SF113">
    <property type="entry name" value="SERINE CARBOXYPEPTIDASE CTSA-4.1"/>
    <property type="match status" value="1"/>
</dbReference>
<gene>
    <name evidence="7" type="ORF">CVT25_015124</name>
</gene>
<dbReference type="InParanoid" id="A0A409X257"/>
<dbReference type="PANTHER" id="PTHR11802">
    <property type="entry name" value="SERINE PROTEASE FAMILY S10 SERINE CARBOXYPEPTIDASE"/>
    <property type="match status" value="1"/>
</dbReference>
<evidence type="ECO:0000256" key="4">
    <source>
        <dbReference type="ARBA" id="ARBA00022670"/>
    </source>
</evidence>
<dbReference type="InterPro" id="IPR029058">
    <property type="entry name" value="AB_hydrolase_fold"/>
</dbReference>
<dbReference type="PRINTS" id="PR00724">
    <property type="entry name" value="CRBOXYPTASEC"/>
</dbReference>
<dbReference type="Gene3D" id="3.40.50.1820">
    <property type="entry name" value="alpha/beta hydrolase"/>
    <property type="match status" value="1"/>
</dbReference>
<evidence type="ECO:0000313" key="8">
    <source>
        <dbReference type="Proteomes" id="UP000283269"/>
    </source>
</evidence>
<dbReference type="Pfam" id="PF00450">
    <property type="entry name" value="Peptidase_S10"/>
    <property type="match status" value="2"/>
</dbReference>
<keyword evidence="4" id="KW-0645">Protease</keyword>
<evidence type="ECO:0000256" key="3">
    <source>
        <dbReference type="ARBA" id="ARBA00022645"/>
    </source>
</evidence>
<evidence type="ECO:0000256" key="2">
    <source>
        <dbReference type="ARBA" id="ARBA00012446"/>
    </source>
</evidence>
<keyword evidence="3" id="KW-0121">Carboxypeptidase</keyword>
<dbReference type="Gene3D" id="1.10.287.410">
    <property type="match status" value="1"/>
</dbReference>
<dbReference type="InterPro" id="IPR001563">
    <property type="entry name" value="Peptidase_S10"/>
</dbReference>
<accession>A0A409X257</accession>
<dbReference type="GO" id="GO:0000324">
    <property type="term" value="C:fungal-type vacuole"/>
    <property type="evidence" value="ECO:0007669"/>
    <property type="project" value="TreeGrafter"/>
</dbReference>
<dbReference type="EMBL" id="NHYD01002801">
    <property type="protein sequence ID" value="PPQ84830.1"/>
    <property type="molecule type" value="Genomic_DNA"/>
</dbReference>
<dbReference type="AlphaFoldDB" id="A0A409X257"/>
<dbReference type="InterPro" id="IPR033124">
    <property type="entry name" value="Ser_caboxypep_his_AS"/>
</dbReference>
<comment type="similarity">
    <text evidence="1">Belongs to the peptidase S10 family.</text>
</comment>
<organism evidence="7 8">
    <name type="scientific">Psilocybe cyanescens</name>
    <dbReference type="NCBI Taxonomy" id="93625"/>
    <lineage>
        <taxon>Eukaryota</taxon>
        <taxon>Fungi</taxon>
        <taxon>Dikarya</taxon>
        <taxon>Basidiomycota</taxon>
        <taxon>Agaricomycotina</taxon>
        <taxon>Agaricomycetes</taxon>
        <taxon>Agaricomycetidae</taxon>
        <taxon>Agaricales</taxon>
        <taxon>Agaricineae</taxon>
        <taxon>Strophariaceae</taxon>
        <taxon>Psilocybe</taxon>
    </lineage>
</organism>
<proteinExistence type="inferred from homology"/>
<dbReference type="EC" id="3.4.16.5" evidence="2"/>
<dbReference type="PROSITE" id="PS00560">
    <property type="entry name" value="CARBOXYPEPT_SER_HIS"/>
    <property type="match status" value="1"/>
</dbReference>
<sequence>MAHCTSPDSSTYSGYIDVEARHLFFWFFESRSDPDKDDVIFWVNGGLISFSFTKLWILTIVCVCRCVGPGGSSAMGLFYELGPCRISGANSTTFHPESWNSNANIFFVDQPVSVGFSYAEYGETVSTTEEAAVDIAAFVAIFFEHFSKLKGRPFHMAGESFGGRYIPLFAAEVYDQNSRLEKAGLTPVNLQSIMIGDGYTDFYTMIPSYYDMTCTATSAAPVLDIACKKWLKESCVDVFDTIGCGAATSFCDSITLNVSSLSLDPDFVLTFNKGVNPYDITKKCDGEFAETLCYPAFSDIETYLNLPEVREVLGTDPEPATFKYRSDTIGINFHRTLDQFHTSYHHVAALLDRGVRALIYNGDVDWICNHLANEKWTLELEWHGHEEFSTQPLREWSVDGKKAGETRSAKGLTFATIKGAGHLAPFDKPKETLELVNRWIGGQEL</sequence>
<dbReference type="GO" id="GO:0004185">
    <property type="term" value="F:serine-type carboxypeptidase activity"/>
    <property type="evidence" value="ECO:0007669"/>
    <property type="project" value="UniProtKB-EC"/>
</dbReference>
<reference evidence="7 8" key="1">
    <citation type="journal article" date="2018" name="Evol. Lett.">
        <title>Horizontal gene cluster transfer increased hallucinogenic mushroom diversity.</title>
        <authorList>
            <person name="Reynolds H.T."/>
            <person name="Vijayakumar V."/>
            <person name="Gluck-Thaler E."/>
            <person name="Korotkin H.B."/>
            <person name="Matheny P.B."/>
            <person name="Slot J.C."/>
        </authorList>
    </citation>
    <scope>NUCLEOTIDE SEQUENCE [LARGE SCALE GENOMIC DNA]</scope>
    <source>
        <strain evidence="7 8">2631</strain>
    </source>
</reference>
<evidence type="ECO:0000256" key="5">
    <source>
        <dbReference type="ARBA" id="ARBA00022801"/>
    </source>
</evidence>
<comment type="caution">
    <text evidence="7">The sequence shown here is derived from an EMBL/GenBank/DDBJ whole genome shotgun (WGS) entry which is preliminary data.</text>
</comment>
<evidence type="ECO:0000256" key="1">
    <source>
        <dbReference type="ARBA" id="ARBA00009431"/>
    </source>
</evidence>
<keyword evidence="8" id="KW-1185">Reference proteome</keyword>
<evidence type="ECO:0000313" key="7">
    <source>
        <dbReference type="EMBL" id="PPQ84830.1"/>
    </source>
</evidence>
<dbReference type="Proteomes" id="UP000283269">
    <property type="component" value="Unassembled WGS sequence"/>
</dbReference>
<keyword evidence="6" id="KW-0325">Glycoprotein</keyword>
<keyword evidence="5" id="KW-0378">Hydrolase</keyword>